<dbReference type="GO" id="GO:0005886">
    <property type="term" value="C:plasma membrane"/>
    <property type="evidence" value="ECO:0007669"/>
    <property type="project" value="UniProtKB-SubCell"/>
</dbReference>
<evidence type="ECO:0000256" key="2">
    <source>
        <dbReference type="ARBA" id="ARBA00022448"/>
    </source>
</evidence>
<keyword evidence="5 8" id="KW-1133">Transmembrane helix</keyword>
<dbReference type="SUPFAM" id="SSF118215">
    <property type="entry name" value="Proton glutamate symport protein"/>
    <property type="match status" value="1"/>
</dbReference>
<feature type="transmembrane region" description="Helical" evidence="8">
    <location>
        <begin position="182"/>
        <end position="199"/>
    </location>
</feature>
<feature type="region of interest" description="Disordered" evidence="7">
    <location>
        <begin position="1"/>
        <end position="20"/>
    </location>
</feature>
<name>A0A3P1SF05_9ACTO</name>
<feature type="transmembrane region" description="Helical" evidence="8">
    <location>
        <begin position="251"/>
        <end position="273"/>
    </location>
</feature>
<evidence type="ECO:0000256" key="4">
    <source>
        <dbReference type="ARBA" id="ARBA00022692"/>
    </source>
</evidence>
<dbReference type="GO" id="GO:0015293">
    <property type="term" value="F:symporter activity"/>
    <property type="evidence" value="ECO:0007669"/>
    <property type="project" value="UniProtKB-KW"/>
</dbReference>
<evidence type="ECO:0000313" key="10">
    <source>
        <dbReference type="Proteomes" id="UP000280444"/>
    </source>
</evidence>
<evidence type="ECO:0000256" key="1">
    <source>
        <dbReference type="ARBA" id="ARBA00004651"/>
    </source>
</evidence>
<dbReference type="PANTHER" id="PTHR42865:SF7">
    <property type="entry name" value="PROTON_GLUTAMATE-ASPARTATE SYMPORTER"/>
    <property type="match status" value="1"/>
</dbReference>
<evidence type="ECO:0000313" key="9">
    <source>
        <dbReference type="EMBL" id="RRC95557.1"/>
    </source>
</evidence>
<comment type="subcellular location">
    <subcellularLocation>
        <location evidence="1">Cell membrane</location>
        <topology evidence="1">Multi-pass membrane protein</topology>
    </subcellularLocation>
</comment>
<evidence type="ECO:0000256" key="5">
    <source>
        <dbReference type="ARBA" id="ARBA00022989"/>
    </source>
</evidence>
<dbReference type="InterPro" id="IPR001991">
    <property type="entry name" value="Na-dicarboxylate_symporter"/>
</dbReference>
<keyword evidence="2" id="KW-0813">Transport</keyword>
<dbReference type="Gene3D" id="1.10.3860.10">
    <property type="entry name" value="Sodium:dicarboxylate symporter"/>
    <property type="match status" value="1"/>
</dbReference>
<protein>
    <submittedName>
        <fullName evidence="9">Dicarboxylate/amino acid:cation symporter</fullName>
    </submittedName>
</protein>
<reference evidence="9 10" key="1">
    <citation type="submission" date="2018-11" db="EMBL/GenBank/DDBJ databases">
        <title>Genomes From Bacteria Associated with the Canine Oral Cavity: a Test Case for Automated Genome-Based Taxonomic Assignment.</title>
        <authorList>
            <person name="Coil D.A."/>
            <person name="Jospin G."/>
            <person name="Darling A.E."/>
            <person name="Wallis C."/>
            <person name="Davis I.J."/>
            <person name="Harris S."/>
            <person name="Eisen J.A."/>
            <person name="Holcombe L.J."/>
            <person name="O'Flynn C."/>
        </authorList>
    </citation>
    <scope>NUCLEOTIDE SEQUENCE [LARGE SCALE GENOMIC DNA]</scope>
    <source>
        <strain evidence="9 10">OH770</strain>
    </source>
</reference>
<keyword evidence="6 8" id="KW-0472">Membrane</keyword>
<accession>A0A3P1SF05</accession>
<dbReference type="RefSeq" id="WP_124869280.1">
    <property type="nucleotide sequence ID" value="NZ_RQZF01000003.1"/>
</dbReference>
<evidence type="ECO:0000256" key="8">
    <source>
        <dbReference type="SAM" id="Phobius"/>
    </source>
</evidence>
<dbReference type="Proteomes" id="UP000280444">
    <property type="component" value="Unassembled WGS sequence"/>
</dbReference>
<evidence type="ECO:0000256" key="6">
    <source>
        <dbReference type="ARBA" id="ARBA00023136"/>
    </source>
</evidence>
<proteinExistence type="predicted"/>
<feature type="transmembrane region" description="Helical" evidence="8">
    <location>
        <begin position="26"/>
        <end position="47"/>
    </location>
</feature>
<dbReference type="AlphaFoldDB" id="A0A3P1SF05"/>
<keyword evidence="4 8" id="KW-0812">Transmembrane</keyword>
<feature type="transmembrane region" description="Helical" evidence="8">
    <location>
        <begin position="339"/>
        <end position="360"/>
    </location>
</feature>
<dbReference type="InterPro" id="IPR036458">
    <property type="entry name" value="Na:dicarbo_symporter_sf"/>
</dbReference>
<dbReference type="PANTHER" id="PTHR42865">
    <property type="entry name" value="PROTON/GLUTAMATE-ASPARTATE SYMPORTER"/>
    <property type="match status" value="1"/>
</dbReference>
<sequence>MSATSTAPAAPETSSRPRKRLPLPSFTVQIFLGLGIGIALGLLASYLQSNEGGGAWLIATMNWIGSSFVTLLKTLVPPLIFAAMVVSINNLKGVANAASLAVKTLIWFAITALASVITGIILGLVINPGLHTSITKDAANMPSRVGHWSDFLQGLVPGNFLGLEVRTRVVEDVVTASPSFNALQILVIGIAVGIAALKVGEAAQPFIGIVESLLKVLQKVLWGVIRLAPIGTAGLIGHAVATYGWDKVASLGWFVLTVYIGLLIVVGVIYPVVLRLNGLSPLAFYRGAWPAIQLGFVSRSSLGTMPVTQQVTSDNLGVNPAYGSFAVSLGATTKMDGCAAIYPAVASIFVAQFFGIELAITDYLIIAFVAVVGSAATAGLTGATVMLTLTLSTLGLPLEGVGLLLAVDPILDMGRTAVNVAGQALVPTVVAAREGLLDRVRFMSRSKGEAVAQG</sequence>
<keyword evidence="10" id="KW-1185">Reference proteome</keyword>
<evidence type="ECO:0000256" key="7">
    <source>
        <dbReference type="SAM" id="MobiDB-lite"/>
    </source>
</evidence>
<comment type="caution">
    <text evidence="9">The sequence shown here is derived from an EMBL/GenBank/DDBJ whole genome shotgun (WGS) entry which is preliminary data.</text>
</comment>
<dbReference type="GO" id="GO:0006835">
    <property type="term" value="P:dicarboxylic acid transport"/>
    <property type="evidence" value="ECO:0007669"/>
    <property type="project" value="TreeGrafter"/>
</dbReference>
<dbReference type="EMBL" id="RQZF01000003">
    <property type="protein sequence ID" value="RRC95557.1"/>
    <property type="molecule type" value="Genomic_DNA"/>
</dbReference>
<dbReference type="PRINTS" id="PR00173">
    <property type="entry name" value="EDTRNSPORT"/>
</dbReference>
<dbReference type="Pfam" id="PF00375">
    <property type="entry name" value="SDF"/>
    <property type="match status" value="1"/>
</dbReference>
<feature type="transmembrane region" description="Helical" evidence="8">
    <location>
        <begin position="366"/>
        <end position="389"/>
    </location>
</feature>
<feature type="transmembrane region" description="Helical" evidence="8">
    <location>
        <begin position="100"/>
        <end position="126"/>
    </location>
</feature>
<feature type="compositionally biased region" description="Low complexity" evidence="7">
    <location>
        <begin position="1"/>
        <end position="14"/>
    </location>
</feature>
<feature type="transmembrane region" description="Helical" evidence="8">
    <location>
        <begin position="220"/>
        <end position="245"/>
    </location>
</feature>
<dbReference type="OrthoDB" id="9766690at2"/>
<organism evidence="9 10">
    <name type="scientific">Schaalia canis</name>
    <dbReference type="NCBI Taxonomy" id="100469"/>
    <lineage>
        <taxon>Bacteria</taxon>
        <taxon>Bacillati</taxon>
        <taxon>Actinomycetota</taxon>
        <taxon>Actinomycetes</taxon>
        <taxon>Actinomycetales</taxon>
        <taxon>Actinomycetaceae</taxon>
        <taxon>Schaalia</taxon>
    </lineage>
</organism>
<feature type="transmembrane region" description="Helical" evidence="8">
    <location>
        <begin position="67"/>
        <end position="88"/>
    </location>
</feature>
<keyword evidence="3" id="KW-1003">Cell membrane</keyword>
<evidence type="ECO:0000256" key="3">
    <source>
        <dbReference type="ARBA" id="ARBA00022475"/>
    </source>
</evidence>
<gene>
    <name evidence="9" type="ORF">EII11_04585</name>
</gene>